<organism evidence="2 3">
    <name type="scientific">Pyruvatibacter mobilis</name>
    <dbReference type="NCBI Taxonomy" id="1712261"/>
    <lineage>
        <taxon>Bacteria</taxon>
        <taxon>Pseudomonadati</taxon>
        <taxon>Pseudomonadota</taxon>
        <taxon>Alphaproteobacteria</taxon>
        <taxon>Hyphomicrobiales</taxon>
        <taxon>Parvibaculaceae</taxon>
        <taxon>Pyruvatibacter</taxon>
    </lineage>
</organism>
<protein>
    <recommendedName>
        <fullName evidence="4">Invasion associated locus B (IalB) protein</fullName>
    </recommendedName>
</protein>
<dbReference type="AlphaFoldDB" id="A0A845Q811"/>
<gene>
    <name evidence="2" type="ORF">GTQ45_00380</name>
</gene>
<dbReference type="InterPro" id="IPR038696">
    <property type="entry name" value="IalB_sf"/>
</dbReference>
<proteinExistence type="predicted"/>
<keyword evidence="3" id="KW-1185">Reference proteome</keyword>
<evidence type="ECO:0000256" key="1">
    <source>
        <dbReference type="SAM" id="SignalP"/>
    </source>
</evidence>
<evidence type="ECO:0000313" key="2">
    <source>
        <dbReference type="EMBL" id="NBG94181.1"/>
    </source>
</evidence>
<evidence type="ECO:0000313" key="3">
    <source>
        <dbReference type="Proteomes" id="UP000470384"/>
    </source>
</evidence>
<reference evidence="2 3" key="1">
    <citation type="journal article" date="2016" name="Int. J. Syst. Evol. Microbiol.">
        <title>Pyruvatibacter mobilis gen. nov., sp. nov., a marine bacterium from the culture broth of Picochlorum sp. 122.</title>
        <authorList>
            <person name="Wang G."/>
            <person name="Tang M."/>
            <person name="Wu H."/>
            <person name="Dai S."/>
            <person name="Li T."/>
            <person name="Chen C."/>
            <person name="He H."/>
            <person name="Fan J."/>
            <person name="Xiang W."/>
            <person name="Li X."/>
        </authorList>
    </citation>
    <scope>NUCLEOTIDE SEQUENCE [LARGE SCALE GENOMIC DNA]</scope>
    <source>
        <strain evidence="2 3">GYP-11</strain>
    </source>
</reference>
<dbReference type="Gene3D" id="2.60.40.1880">
    <property type="entry name" value="Invasion associated locus B (IalB) protein"/>
    <property type="match status" value="1"/>
</dbReference>
<feature type="chain" id="PRO_5032283037" description="Invasion associated locus B (IalB) protein" evidence="1">
    <location>
        <begin position="31"/>
        <end position="181"/>
    </location>
</feature>
<dbReference type="OrthoDB" id="9806572at2"/>
<comment type="caution">
    <text evidence="2">The sequence shown here is derived from an EMBL/GenBank/DDBJ whole genome shotgun (WGS) entry which is preliminary data.</text>
</comment>
<accession>A0A845Q811</accession>
<dbReference type="InterPro" id="IPR010642">
    <property type="entry name" value="Invasion_prot_B"/>
</dbReference>
<sequence>MTRSAILPALALFGAALGAAAMTTATAARAAEPVPLGTFSDWRAYKLDNGANTICYALSQPKDTEPKNVRRGEIYVMVSNWPGRKVKGEVSVVSGYPYKDKSTVTADVDGAKYTLFTENDARNEGGAWVQDRASEARLLSAMKRGNSLRVLGTSARGTLTKDRYSLSGITAAVKAIDGACK</sequence>
<name>A0A845Q811_9HYPH</name>
<dbReference type="Pfam" id="PF06776">
    <property type="entry name" value="IalB"/>
    <property type="match status" value="1"/>
</dbReference>
<evidence type="ECO:0008006" key="4">
    <source>
        <dbReference type="Google" id="ProtNLM"/>
    </source>
</evidence>
<dbReference type="RefSeq" id="WP_160586334.1">
    <property type="nucleotide sequence ID" value="NZ_BMHN01000001.1"/>
</dbReference>
<dbReference type="EMBL" id="WXYQ01000001">
    <property type="protein sequence ID" value="NBG94181.1"/>
    <property type="molecule type" value="Genomic_DNA"/>
</dbReference>
<dbReference type="GeneID" id="300656237"/>
<keyword evidence="1" id="KW-0732">Signal</keyword>
<dbReference type="Proteomes" id="UP000470384">
    <property type="component" value="Unassembled WGS sequence"/>
</dbReference>
<feature type="signal peptide" evidence="1">
    <location>
        <begin position="1"/>
        <end position="30"/>
    </location>
</feature>